<dbReference type="GO" id="GO:0005506">
    <property type="term" value="F:iron ion binding"/>
    <property type="evidence" value="ECO:0007669"/>
    <property type="project" value="InterPro"/>
</dbReference>
<evidence type="ECO:0000313" key="9">
    <source>
        <dbReference type="EMBL" id="CAE6488034.1"/>
    </source>
</evidence>
<dbReference type="InterPro" id="IPR002401">
    <property type="entry name" value="Cyt_P450_E_grp-I"/>
</dbReference>
<protein>
    <recommendedName>
        <fullName evidence="11">O-methylsterigmatocystin oxidoreductase</fullName>
    </recommendedName>
</protein>
<dbReference type="PANTHER" id="PTHR46300:SF7">
    <property type="entry name" value="P450, PUTATIVE (EUROFUNG)-RELATED"/>
    <property type="match status" value="1"/>
</dbReference>
<dbReference type="Proteomes" id="UP000663853">
    <property type="component" value="Unassembled WGS sequence"/>
</dbReference>
<dbReference type="Pfam" id="PF00067">
    <property type="entry name" value="p450"/>
    <property type="match status" value="1"/>
</dbReference>
<evidence type="ECO:0000256" key="5">
    <source>
        <dbReference type="ARBA" id="ARBA00022723"/>
    </source>
</evidence>
<dbReference type="GO" id="GO:0016705">
    <property type="term" value="F:oxidoreductase activity, acting on paired donors, with incorporation or reduction of molecular oxygen"/>
    <property type="evidence" value="ECO:0007669"/>
    <property type="project" value="InterPro"/>
</dbReference>
<evidence type="ECO:0000256" key="8">
    <source>
        <dbReference type="ARBA" id="ARBA00023033"/>
    </source>
</evidence>
<dbReference type="Gene3D" id="1.10.630.10">
    <property type="entry name" value="Cytochrome P450"/>
    <property type="match status" value="1"/>
</dbReference>
<comment type="cofactor">
    <cofactor evidence="1">
        <name>heme</name>
        <dbReference type="ChEBI" id="CHEBI:30413"/>
    </cofactor>
</comment>
<organism evidence="9 10">
    <name type="scientific">Rhizoctonia solani</name>
    <dbReference type="NCBI Taxonomy" id="456999"/>
    <lineage>
        <taxon>Eukaryota</taxon>
        <taxon>Fungi</taxon>
        <taxon>Dikarya</taxon>
        <taxon>Basidiomycota</taxon>
        <taxon>Agaricomycotina</taxon>
        <taxon>Agaricomycetes</taxon>
        <taxon>Cantharellales</taxon>
        <taxon>Ceratobasidiaceae</taxon>
        <taxon>Rhizoctonia</taxon>
    </lineage>
</organism>
<dbReference type="EMBL" id="CAJMXA010002848">
    <property type="protein sequence ID" value="CAE6488034.1"/>
    <property type="molecule type" value="Genomic_DNA"/>
</dbReference>
<dbReference type="GO" id="GO:0020037">
    <property type="term" value="F:heme binding"/>
    <property type="evidence" value="ECO:0007669"/>
    <property type="project" value="InterPro"/>
</dbReference>
<evidence type="ECO:0000256" key="4">
    <source>
        <dbReference type="ARBA" id="ARBA00022617"/>
    </source>
</evidence>
<evidence type="ECO:0000256" key="6">
    <source>
        <dbReference type="ARBA" id="ARBA00023002"/>
    </source>
</evidence>
<dbReference type="AlphaFoldDB" id="A0A8H3CPP8"/>
<keyword evidence="4" id="KW-0349">Heme</keyword>
<comment type="similarity">
    <text evidence="3">Belongs to the cytochrome P450 family.</text>
</comment>
<dbReference type="InterPro" id="IPR001128">
    <property type="entry name" value="Cyt_P450"/>
</dbReference>
<evidence type="ECO:0000256" key="7">
    <source>
        <dbReference type="ARBA" id="ARBA00023004"/>
    </source>
</evidence>
<evidence type="ECO:0000256" key="1">
    <source>
        <dbReference type="ARBA" id="ARBA00001971"/>
    </source>
</evidence>
<gene>
    <name evidence="9" type="ORF">RDB_LOCUS97669</name>
</gene>
<keyword evidence="7" id="KW-0408">Iron</keyword>
<dbReference type="InterPro" id="IPR050364">
    <property type="entry name" value="Cytochrome_P450_fung"/>
</dbReference>
<comment type="caution">
    <text evidence="9">The sequence shown here is derived from an EMBL/GenBank/DDBJ whole genome shotgun (WGS) entry which is preliminary data.</text>
</comment>
<keyword evidence="6" id="KW-0560">Oxidoreductase</keyword>
<keyword evidence="8" id="KW-0503">Monooxygenase</keyword>
<evidence type="ECO:0000256" key="2">
    <source>
        <dbReference type="ARBA" id="ARBA00005179"/>
    </source>
</evidence>
<comment type="pathway">
    <text evidence="2">Secondary metabolite biosynthesis.</text>
</comment>
<accession>A0A8H3CPP8</accession>
<keyword evidence="5" id="KW-0479">Metal-binding</keyword>
<reference evidence="9" key="1">
    <citation type="submission" date="2021-01" db="EMBL/GenBank/DDBJ databases">
        <authorList>
            <person name="Kaushik A."/>
        </authorList>
    </citation>
    <scope>NUCLEOTIDE SEQUENCE</scope>
    <source>
        <strain evidence="9">AG6-10EEA</strain>
    </source>
</reference>
<dbReference type="PANTHER" id="PTHR46300">
    <property type="entry name" value="P450, PUTATIVE (EUROFUNG)-RELATED-RELATED"/>
    <property type="match status" value="1"/>
</dbReference>
<dbReference type="SUPFAM" id="SSF48264">
    <property type="entry name" value="Cytochrome P450"/>
    <property type="match status" value="1"/>
</dbReference>
<dbReference type="GO" id="GO:0004497">
    <property type="term" value="F:monooxygenase activity"/>
    <property type="evidence" value="ECO:0007669"/>
    <property type="project" value="UniProtKB-KW"/>
</dbReference>
<proteinExistence type="inferred from homology"/>
<dbReference type="PRINTS" id="PR00463">
    <property type="entry name" value="EP450I"/>
</dbReference>
<evidence type="ECO:0008006" key="11">
    <source>
        <dbReference type="Google" id="ProtNLM"/>
    </source>
</evidence>
<name>A0A8H3CPP8_9AGAM</name>
<evidence type="ECO:0000256" key="3">
    <source>
        <dbReference type="ARBA" id="ARBA00010617"/>
    </source>
</evidence>
<evidence type="ECO:0000313" key="10">
    <source>
        <dbReference type="Proteomes" id="UP000663853"/>
    </source>
</evidence>
<sequence>MLEYEMTRFIQRLSETPEELFSHVRRATNATILKVTYGYNLKDGHDPILAKAEEAVNMFAYVTLPGIWLVDTFPFLKYLPWAPFKSKAREWQKLVHEFRDMPADFTIGQMTGGNHESSLMASWFEQAQEQPEGRTDEVQTLDIDYLIIQWAGASIYGGGSDTTVSAIQTFFLAMVYHPEVQKTAQAEIDRVVGNSRLPNLSDRESLRYTEAVYKEVLRWQPVAPFAIPHQLGPEDDVYQGMHIPGGCLLIPNIWAMSRDPTVYYDPETFNPQRFISTTSHEAESDVHDIIFGFGRR</sequence>
<dbReference type="InterPro" id="IPR036396">
    <property type="entry name" value="Cyt_P450_sf"/>
</dbReference>